<dbReference type="EMBL" id="JAIWYP010000001">
    <property type="protein sequence ID" value="KAH3896983.1"/>
    <property type="molecule type" value="Genomic_DNA"/>
</dbReference>
<organism evidence="2 3">
    <name type="scientific">Dreissena polymorpha</name>
    <name type="common">Zebra mussel</name>
    <name type="synonym">Mytilus polymorpha</name>
    <dbReference type="NCBI Taxonomy" id="45954"/>
    <lineage>
        <taxon>Eukaryota</taxon>
        <taxon>Metazoa</taxon>
        <taxon>Spiralia</taxon>
        <taxon>Lophotrochozoa</taxon>
        <taxon>Mollusca</taxon>
        <taxon>Bivalvia</taxon>
        <taxon>Autobranchia</taxon>
        <taxon>Heteroconchia</taxon>
        <taxon>Euheterodonta</taxon>
        <taxon>Imparidentia</taxon>
        <taxon>Neoheterodontei</taxon>
        <taxon>Myida</taxon>
        <taxon>Dreissenoidea</taxon>
        <taxon>Dreissenidae</taxon>
        <taxon>Dreissena</taxon>
    </lineage>
</organism>
<dbReference type="PROSITE" id="PS50005">
    <property type="entry name" value="TPR"/>
    <property type="match status" value="1"/>
</dbReference>
<comment type="caution">
    <text evidence="2">The sequence shown here is derived from an EMBL/GenBank/DDBJ whole genome shotgun (WGS) entry which is preliminary data.</text>
</comment>
<dbReference type="InterPro" id="IPR011990">
    <property type="entry name" value="TPR-like_helical_dom_sf"/>
</dbReference>
<dbReference type="InterPro" id="IPR019734">
    <property type="entry name" value="TPR_rpt"/>
</dbReference>
<sequence>MYLLWLSLNVFRKCLRLGRLPHYIIEGVNLFDGKLSKVKQKRLLVYVDSMIKDNLQDVFHIDIDNTGRRLRACSMRRFVHGGEQRRVSICNSISLLLKYDCVTTFLSRLMDTICLLSSNNTFEEDMPHVLRNALECYRNSRLKTAALKFIKYVHAFQNSIQSSECLRLGHVVNSGTVSRFQYSLNSDVASGRLKLASVLYCGGNLQAAVRVLEDVERRYHSNVKAVCGWRGNGGKDIMISGNTETQFAFCVSFFRQELYCIPFILLFEMNRNRFEDELDERSYNEHKWMLSAEVDALPFLYYLQYLTYEGLGERYNQLRALEVLELYLGDNRNKLFHQETAINFLGHCYEMEEDYEAALHYYRESLRWGNKNNAANWHLARVHPIIYGNIF</sequence>
<reference evidence="2" key="2">
    <citation type="submission" date="2020-11" db="EMBL/GenBank/DDBJ databases">
        <authorList>
            <person name="McCartney M.A."/>
            <person name="Auch B."/>
            <person name="Kono T."/>
            <person name="Mallez S."/>
            <person name="Becker A."/>
            <person name="Gohl D.M."/>
            <person name="Silverstein K.A.T."/>
            <person name="Koren S."/>
            <person name="Bechman K.B."/>
            <person name="Herman A."/>
            <person name="Abrahante J.E."/>
            <person name="Garbe J."/>
        </authorList>
    </citation>
    <scope>NUCLEOTIDE SEQUENCE</scope>
    <source>
        <strain evidence="2">Duluth1</strain>
        <tissue evidence="2">Whole animal</tissue>
    </source>
</reference>
<protein>
    <submittedName>
        <fullName evidence="2">Uncharacterized protein</fullName>
    </submittedName>
</protein>
<feature type="repeat" description="TPR" evidence="1">
    <location>
        <begin position="339"/>
        <end position="372"/>
    </location>
</feature>
<keyword evidence="1" id="KW-0802">TPR repeat</keyword>
<dbReference type="Proteomes" id="UP000828390">
    <property type="component" value="Unassembled WGS sequence"/>
</dbReference>
<accession>A0A9D4SAU1</accession>
<reference evidence="2" key="1">
    <citation type="journal article" date="2019" name="bioRxiv">
        <title>The Genome of the Zebra Mussel, Dreissena polymorpha: A Resource for Invasive Species Research.</title>
        <authorList>
            <person name="McCartney M.A."/>
            <person name="Auch B."/>
            <person name="Kono T."/>
            <person name="Mallez S."/>
            <person name="Zhang Y."/>
            <person name="Obille A."/>
            <person name="Becker A."/>
            <person name="Abrahante J.E."/>
            <person name="Garbe J."/>
            <person name="Badalamenti J.P."/>
            <person name="Herman A."/>
            <person name="Mangelson H."/>
            <person name="Liachko I."/>
            <person name="Sullivan S."/>
            <person name="Sone E.D."/>
            <person name="Koren S."/>
            <person name="Silverstein K.A.T."/>
            <person name="Beckman K.B."/>
            <person name="Gohl D.M."/>
        </authorList>
    </citation>
    <scope>NUCLEOTIDE SEQUENCE</scope>
    <source>
        <strain evidence="2">Duluth1</strain>
        <tissue evidence="2">Whole animal</tissue>
    </source>
</reference>
<name>A0A9D4SAU1_DREPO</name>
<dbReference type="SUPFAM" id="SSF48452">
    <property type="entry name" value="TPR-like"/>
    <property type="match status" value="1"/>
</dbReference>
<evidence type="ECO:0000313" key="2">
    <source>
        <dbReference type="EMBL" id="KAH3896983.1"/>
    </source>
</evidence>
<dbReference type="AlphaFoldDB" id="A0A9D4SAU1"/>
<keyword evidence="3" id="KW-1185">Reference proteome</keyword>
<evidence type="ECO:0000256" key="1">
    <source>
        <dbReference type="PROSITE-ProRule" id="PRU00339"/>
    </source>
</evidence>
<proteinExistence type="predicted"/>
<evidence type="ECO:0000313" key="3">
    <source>
        <dbReference type="Proteomes" id="UP000828390"/>
    </source>
</evidence>
<dbReference type="Gene3D" id="1.25.40.10">
    <property type="entry name" value="Tetratricopeptide repeat domain"/>
    <property type="match status" value="1"/>
</dbReference>
<gene>
    <name evidence="2" type="ORF">DPMN_021167</name>
</gene>